<proteinExistence type="predicted"/>
<accession>A0ABN6PHC6</accession>
<sequence>MAGYTLTEACPDASVAALDCDTVAAVPVEKRTNTPDTGTPLASSTVAMATIGEDVLALVLESATLSVGAVEPVSDPVPLSKTEVPAPLLPPQAIRLTRNENASSHLMNRIPYS</sequence>
<keyword evidence="2" id="KW-1185">Reference proteome</keyword>
<protein>
    <submittedName>
        <fullName evidence="1">Uncharacterized protein</fullName>
    </submittedName>
</protein>
<evidence type="ECO:0000313" key="2">
    <source>
        <dbReference type="Proteomes" id="UP001057498"/>
    </source>
</evidence>
<dbReference type="EMBL" id="AP025730">
    <property type="protein sequence ID" value="BDI04409.1"/>
    <property type="molecule type" value="Genomic_DNA"/>
</dbReference>
<name>A0ABN6PHC6_9BURK</name>
<reference evidence="1" key="1">
    <citation type="submission" date="2022-04" db="EMBL/GenBank/DDBJ databases">
        <title>Whole genome sequence of Sphaerotilus sp. FB-5.</title>
        <authorList>
            <person name="Takeda M."/>
            <person name="Narihara S."/>
            <person name="Akimoto M."/>
            <person name="Akimoto R."/>
            <person name="Nishiyashiki S."/>
            <person name="Murakami T."/>
        </authorList>
    </citation>
    <scope>NUCLEOTIDE SEQUENCE</scope>
    <source>
        <strain evidence="1">FB-5</strain>
    </source>
</reference>
<dbReference type="Proteomes" id="UP001057498">
    <property type="component" value="Chromosome"/>
</dbReference>
<gene>
    <name evidence="1" type="ORF">CATMQ487_13790</name>
</gene>
<evidence type="ECO:0000313" key="1">
    <source>
        <dbReference type="EMBL" id="BDI04409.1"/>
    </source>
</evidence>
<organism evidence="1 2">
    <name type="scientific">Sphaerotilus microaerophilus</name>
    <dbReference type="NCBI Taxonomy" id="2914710"/>
    <lineage>
        <taxon>Bacteria</taxon>
        <taxon>Pseudomonadati</taxon>
        <taxon>Pseudomonadota</taxon>
        <taxon>Betaproteobacteria</taxon>
        <taxon>Burkholderiales</taxon>
        <taxon>Sphaerotilaceae</taxon>
        <taxon>Sphaerotilus</taxon>
    </lineage>
</organism>